<evidence type="ECO:0000256" key="2">
    <source>
        <dbReference type="ARBA" id="ARBA00023043"/>
    </source>
</evidence>
<dbReference type="SUPFAM" id="SSF51905">
    <property type="entry name" value="FAD/NAD(P)-binding domain"/>
    <property type="match status" value="1"/>
</dbReference>
<dbReference type="Pfam" id="PF05199">
    <property type="entry name" value="GMC_oxred_C"/>
    <property type="match status" value="1"/>
</dbReference>
<dbReference type="InterPro" id="IPR036188">
    <property type="entry name" value="FAD/NAD-bd_sf"/>
</dbReference>
<dbReference type="Gene3D" id="3.30.560.10">
    <property type="entry name" value="Glucose Oxidase, domain 3"/>
    <property type="match status" value="1"/>
</dbReference>
<dbReference type="InterPro" id="IPR025676">
    <property type="entry name" value="Clr5_dom"/>
</dbReference>
<dbReference type="InterPro" id="IPR007867">
    <property type="entry name" value="GMC_OxRtase_C"/>
</dbReference>
<dbReference type="Proteomes" id="UP001197093">
    <property type="component" value="Unassembled WGS sequence"/>
</dbReference>
<evidence type="ECO:0000313" key="6">
    <source>
        <dbReference type="EMBL" id="KAG7284244.1"/>
    </source>
</evidence>
<dbReference type="PROSITE" id="PS50088">
    <property type="entry name" value="ANK_REPEAT"/>
    <property type="match status" value="4"/>
</dbReference>
<dbReference type="SUPFAM" id="SSF48403">
    <property type="entry name" value="Ankyrin repeat"/>
    <property type="match status" value="2"/>
</dbReference>
<dbReference type="SUPFAM" id="SSF54373">
    <property type="entry name" value="FAD-linked reductases, C-terminal domain"/>
    <property type="match status" value="1"/>
</dbReference>
<dbReference type="AlphaFoldDB" id="A0AAD4ENC6"/>
<accession>A0AAD4ENC6</accession>
<dbReference type="SMART" id="SM00248">
    <property type="entry name" value="ANK"/>
    <property type="match status" value="11"/>
</dbReference>
<feature type="repeat" description="ANK" evidence="3">
    <location>
        <begin position="753"/>
        <end position="785"/>
    </location>
</feature>
<dbReference type="PANTHER" id="PTHR24198:SF194">
    <property type="entry name" value="INVERSIN-A"/>
    <property type="match status" value="1"/>
</dbReference>
<evidence type="ECO:0000256" key="3">
    <source>
        <dbReference type="PROSITE-ProRule" id="PRU00023"/>
    </source>
</evidence>
<dbReference type="PANTHER" id="PTHR24198">
    <property type="entry name" value="ANKYRIN REPEAT AND PROTEIN KINASE DOMAIN-CONTAINING PROTEIN"/>
    <property type="match status" value="1"/>
</dbReference>
<dbReference type="InterPro" id="IPR002110">
    <property type="entry name" value="Ankyrin_rpt"/>
</dbReference>
<dbReference type="Gene3D" id="1.25.40.20">
    <property type="entry name" value="Ankyrin repeat-containing domain"/>
    <property type="match status" value="3"/>
</dbReference>
<feature type="repeat" description="ANK" evidence="3">
    <location>
        <begin position="678"/>
        <end position="710"/>
    </location>
</feature>
<protein>
    <recommendedName>
        <fullName evidence="8">Clr5 domain-containing protein</fullName>
    </recommendedName>
</protein>
<dbReference type="PROSITE" id="PS50297">
    <property type="entry name" value="ANK_REP_REGION"/>
    <property type="match status" value="3"/>
</dbReference>
<feature type="repeat" description="ANK" evidence="3">
    <location>
        <begin position="713"/>
        <end position="750"/>
    </location>
</feature>
<comment type="caution">
    <text evidence="6">The sequence shown here is derived from an EMBL/GenBank/DDBJ whole genome shotgun (WGS) entry which is preliminary data.</text>
</comment>
<reference evidence="6" key="1">
    <citation type="submission" date="2023-02" db="EMBL/GenBank/DDBJ databases">
        <authorList>
            <person name="Palmer J.M."/>
        </authorList>
    </citation>
    <scope>NUCLEOTIDE SEQUENCE</scope>
    <source>
        <strain evidence="6">FW57</strain>
    </source>
</reference>
<organism evidence="6 7">
    <name type="scientific">Staphylotrichum longicolle</name>
    <dbReference type="NCBI Taxonomy" id="669026"/>
    <lineage>
        <taxon>Eukaryota</taxon>
        <taxon>Fungi</taxon>
        <taxon>Dikarya</taxon>
        <taxon>Ascomycota</taxon>
        <taxon>Pezizomycotina</taxon>
        <taxon>Sordariomycetes</taxon>
        <taxon>Sordariomycetidae</taxon>
        <taxon>Sordariales</taxon>
        <taxon>Chaetomiaceae</taxon>
        <taxon>Staphylotrichum</taxon>
    </lineage>
</organism>
<sequence length="1068" mass="115595">MALDDEGVCLDWDKHEDEILDLFISQNKPLREVKEHMRKTHRFNPTERQYKHRFPRLKNVTSEEWASIAEEFQRRAAVGKKTVVCLHGKPLPTDRVRHYYPLRDPFPDLINPDLAVLSSGLLILVRELLSSGPARTAAAPLPSTINLAEAAALLLPVIPQRYEGDLDRKLARILDSSSWFYSAADALPDLFALAAFFGSNNKLDPSQIVDFLKWIMTHNHTEHFTLFMATRVPTVNAFATVAVESAIRVKSVQTLEILFECRVKLDDMLDRIALLDGAGKLTQSILSGMNLASLVATGVGTNLSHHFFETGQYDLLRTLAEKGVRVQDLRAQDGRSSLYHPVMRKDVAGTNLQDRLGLGSAEVLDAGGSVLAGVVDPTGRSNAALAVAHVAGGWEQRTAHQLEHALEESIRGNDLAAATVLLQNGADPNGPTLNTRPLKAAMQGSVIDQGFIQLLLKHGADPNKPGLLGALVETGRSDLLEMFLARPIKLEQRMSALIIASRAGNIASAAMLIKTPGMDIDTRGFRFNPLQSAAGAGTDRGVGMVVFLLEKGANVNAPADRRGGRTALQAALESAPTFEIAETLLRYGADAAAPPAETDGLTALEALCNNTYARDHSKLIDKLLAAGATINRPGGRPSAVIHGVVKNGMHALLRRFFESGHCASLHHMWHDKADGKWGAHSPVQLAASLGDLEAVKILVSLGANVNQSPDDRFGRTALQGAADLRKLGRDKMRLVRYLLDCGADVNASPAAVGGFTALQGAARAGDLFLVSFLIDRGADVNAPPAFSCGLTALDVAAKTGNILLAELLIARGAHANTPPVGLLDCTAVELAAEHGRLDMVKLLLNAGATGSRSLPGEEPLGSAIHVAELKEAQQDLRSAQGSLTAPVGLAYGLEENPTDFLNPLNAPYYETNTYPNGPSPYHHLYEHITPYITPYISLTAILIAPPPRGFVSICSNKFNNPSDAPEIHLKFYTEPEVQYVAVYGFKNLRKILARIATHNYTLSWDVRDAAEGEGAVWWMGERLRVYEVQGLRVVDASMFSVILDQHTQGLVYMVAEKTAAMVRKDWGL</sequence>
<dbReference type="GO" id="GO:0016614">
    <property type="term" value="F:oxidoreductase activity, acting on CH-OH group of donors"/>
    <property type="evidence" value="ECO:0007669"/>
    <property type="project" value="InterPro"/>
</dbReference>
<dbReference type="InterPro" id="IPR036770">
    <property type="entry name" value="Ankyrin_rpt-contain_sf"/>
</dbReference>
<keyword evidence="2 3" id="KW-0040">ANK repeat</keyword>
<evidence type="ECO:0000259" key="4">
    <source>
        <dbReference type="Pfam" id="PF05199"/>
    </source>
</evidence>
<keyword evidence="7" id="KW-1185">Reference proteome</keyword>
<keyword evidence="1" id="KW-0677">Repeat</keyword>
<gene>
    <name evidence="6" type="ORF">NEMBOFW57_010608</name>
</gene>
<proteinExistence type="predicted"/>
<name>A0AAD4ENC6_9PEZI</name>
<dbReference type="EMBL" id="JAHCVI010000006">
    <property type="protein sequence ID" value="KAG7284244.1"/>
    <property type="molecule type" value="Genomic_DNA"/>
</dbReference>
<evidence type="ECO:0000256" key="1">
    <source>
        <dbReference type="ARBA" id="ARBA00022737"/>
    </source>
</evidence>
<feature type="repeat" description="ANK" evidence="3">
    <location>
        <begin position="788"/>
        <end position="820"/>
    </location>
</feature>
<evidence type="ECO:0000313" key="7">
    <source>
        <dbReference type="Proteomes" id="UP001197093"/>
    </source>
</evidence>
<evidence type="ECO:0000259" key="5">
    <source>
        <dbReference type="Pfam" id="PF14420"/>
    </source>
</evidence>
<dbReference type="Pfam" id="PF12796">
    <property type="entry name" value="Ank_2"/>
    <property type="match status" value="1"/>
</dbReference>
<dbReference type="GO" id="GO:0005737">
    <property type="term" value="C:cytoplasm"/>
    <property type="evidence" value="ECO:0007669"/>
    <property type="project" value="TreeGrafter"/>
</dbReference>
<evidence type="ECO:0008006" key="8">
    <source>
        <dbReference type="Google" id="ProtNLM"/>
    </source>
</evidence>
<dbReference type="Pfam" id="PF14420">
    <property type="entry name" value="Clr5"/>
    <property type="match status" value="1"/>
</dbReference>
<feature type="domain" description="Glucose-methanol-choline oxidoreductase C-terminal" evidence="4">
    <location>
        <begin position="1021"/>
        <end position="1055"/>
    </location>
</feature>
<feature type="domain" description="Clr5" evidence="5">
    <location>
        <begin position="11"/>
        <end position="54"/>
    </location>
</feature>
<dbReference type="Gene3D" id="3.50.50.60">
    <property type="entry name" value="FAD/NAD(P)-binding domain"/>
    <property type="match status" value="1"/>
</dbReference>